<protein>
    <submittedName>
        <fullName evidence="2">Uncharacterized protein</fullName>
    </submittedName>
</protein>
<dbReference type="Proteomes" id="UP000034301">
    <property type="component" value="Unassembled WGS sequence"/>
</dbReference>
<evidence type="ECO:0000313" key="2">
    <source>
        <dbReference type="EMBL" id="KKR43151.1"/>
    </source>
</evidence>
<organism evidence="2 3">
    <name type="scientific">Candidatus Nomurabacteria bacterium GW2011_GWF2_40_12</name>
    <dbReference type="NCBI Taxonomy" id="1618776"/>
    <lineage>
        <taxon>Bacteria</taxon>
        <taxon>Candidatus Nomuraibacteriota</taxon>
    </lineage>
</organism>
<dbReference type="EMBL" id="LBYC01000007">
    <property type="protein sequence ID" value="KKR43151.1"/>
    <property type="molecule type" value="Genomic_DNA"/>
</dbReference>
<feature type="region of interest" description="Disordered" evidence="1">
    <location>
        <begin position="1"/>
        <end position="29"/>
    </location>
</feature>
<comment type="caution">
    <text evidence="2">The sequence shown here is derived from an EMBL/GenBank/DDBJ whole genome shotgun (WGS) entry which is preliminary data.</text>
</comment>
<name>A0A0G0R093_9BACT</name>
<accession>A0A0G0R093</accession>
<proteinExistence type="predicted"/>
<evidence type="ECO:0000256" key="1">
    <source>
        <dbReference type="SAM" id="MobiDB-lite"/>
    </source>
</evidence>
<sequence>MNNFNGPPKIVSGGASYADGKTSEKISQENTERVTEIIKRADNVRIIRSDGTTENNWKAINIIGHKVFVVSENNQTRAILIDDFLKWQDVHQK</sequence>
<evidence type="ECO:0000313" key="3">
    <source>
        <dbReference type="Proteomes" id="UP000034301"/>
    </source>
</evidence>
<dbReference type="AlphaFoldDB" id="A0A0G0R093"/>
<reference evidence="2 3" key="1">
    <citation type="journal article" date="2015" name="Nature">
        <title>rRNA introns, odd ribosomes, and small enigmatic genomes across a large radiation of phyla.</title>
        <authorList>
            <person name="Brown C.T."/>
            <person name="Hug L.A."/>
            <person name="Thomas B.C."/>
            <person name="Sharon I."/>
            <person name="Castelle C.J."/>
            <person name="Singh A."/>
            <person name="Wilkins M.J."/>
            <person name="Williams K.H."/>
            <person name="Banfield J.F."/>
        </authorList>
    </citation>
    <scope>NUCLEOTIDE SEQUENCE [LARGE SCALE GENOMIC DNA]</scope>
</reference>
<gene>
    <name evidence="2" type="ORF">UT78_C0007G0004</name>
</gene>